<gene>
    <name evidence="3" type="ORF">E2F50_09400</name>
</gene>
<feature type="region of interest" description="Disordered" evidence="1">
    <location>
        <begin position="30"/>
        <end position="111"/>
    </location>
</feature>
<dbReference type="OrthoDB" id="8085787at2"/>
<keyword evidence="4" id="KW-1185">Reference proteome</keyword>
<name>A0A4R5UK13_9HYPH</name>
<keyword evidence="2" id="KW-0732">Signal</keyword>
<dbReference type="RefSeq" id="WP_133315871.1">
    <property type="nucleotide sequence ID" value="NZ_SMTL01000002.1"/>
</dbReference>
<proteinExistence type="predicted"/>
<protein>
    <submittedName>
        <fullName evidence="3">Uncharacterized protein</fullName>
    </submittedName>
</protein>
<feature type="signal peptide" evidence="2">
    <location>
        <begin position="1"/>
        <end position="26"/>
    </location>
</feature>
<evidence type="ECO:0000256" key="1">
    <source>
        <dbReference type="SAM" id="MobiDB-lite"/>
    </source>
</evidence>
<dbReference type="EMBL" id="SMTL01000002">
    <property type="protein sequence ID" value="TDK37103.1"/>
    <property type="molecule type" value="Genomic_DNA"/>
</dbReference>
<sequence length="202" mass="20752">MTMETILKVTALTALLASTMTPPSFTGFTVTASAKEGNGGGNGGGNGNGNSGGQGKSNSGNSNQAERSRERGSAAKRNNVEKQTSASAENERPRKAATSLPSPSEPKGLNSLNRNYRAYLNSNDPKMAAVSAYAKAYAQYEADTGMAPSASDPALGDDALRDALGKFTGAPIDDETLAYGKAVLGVGTAEGKIDQLRAEIDD</sequence>
<accession>A0A4R5UK13</accession>
<dbReference type="AlphaFoldDB" id="A0A4R5UK13"/>
<feature type="chain" id="PRO_5021023078" evidence="2">
    <location>
        <begin position="27"/>
        <end position="202"/>
    </location>
</feature>
<reference evidence="3 4" key="1">
    <citation type="submission" date="2019-03" db="EMBL/GenBank/DDBJ databases">
        <title>Rhizobium sp. nov., an bacterium isolated from biocrust in Mu Us Desert.</title>
        <authorList>
            <person name="Lixiong L."/>
        </authorList>
    </citation>
    <scope>NUCLEOTIDE SEQUENCE [LARGE SCALE GENOMIC DNA]</scope>
    <source>
        <strain evidence="3 4">SPY-1</strain>
    </source>
</reference>
<comment type="caution">
    <text evidence="3">The sequence shown here is derived from an EMBL/GenBank/DDBJ whole genome shotgun (WGS) entry which is preliminary data.</text>
</comment>
<evidence type="ECO:0000313" key="4">
    <source>
        <dbReference type="Proteomes" id="UP000295238"/>
    </source>
</evidence>
<evidence type="ECO:0000256" key="2">
    <source>
        <dbReference type="SAM" id="SignalP"/>
    </source>
</evidence>
<dbReference type="Proteomes" id="UP000295238">
    <property type="component" value="Unassembled WGS sequence"/>
</dbReference>
<evidence type="ECO:0000313" key="3">
    <source>
        <dbReference type="EMBL" id="TDK37103.1"/>
    </source>
</evidence>
<feature type="compositionally biased region" description="Gly residues" evidence="1">
    <location>
        <begin position="37"/>
        <end position="55"/>
    </location>
</feature>
<organism evidence="3 4">
    <name type="scientific">Rhizobium deserti</name>
    <dbReference type="NCBI Taxonomy" id="2547961"/>
    <lineage>
        <taxon>Bacteria</taxon>
        <taxon>Pseudomonadati</taxon>
        <taxon>Pseudomonadota</taxon>
        <taxon>Alphaproteobacteria</taxon>
        <taxon>Hyphomicrobiales</taxon>
        <taxon>Rhizobiaceae</taxon>
        <taxon>Rhizobium/Agrobacterium group</taxon>
        <taxon>Rhizobium</taxon>
    </lineage>
</organism>